<dbReference type="RefSeq" id="WP_066440946.1">
    <property type="nucleotide sequence ID" value="NZ_CP033912.1"/>
</dbReference>
<name>A0ABN5RUZ9_9FLAO</name>
<gene>
    <name evidence="6" type="ORF">EG353_02180</name>
</gene>
<evidence type="ECO:0000256" key="2">
    <source>
        <dbReference type="ARBA" id="ARBA00038209"/>
    </source>
</evidence>
<dbReference type="Proteomes" id="UP000281741">
    <property type="component" value="Chromosome"/>
</dbReference>
<dbReference type="Pfam" id="PF02350">
    <property type="entry name" value="Epimerase_2"/>
    <property type="match status" value="1"/>
</dbReference>
<dbReference type="Gene3D" id="3.40.50.2000">
    <property type="entry name" value="Glycogen Phosphorylase B"/>
    <property type="match status" value="2"/>
</dbReference>
<evidence type="ECO:0000313" key="6">
    <source>
        <dbReference type="EMBL" id="AZA94440.1"/>
    </source>
</evidence>
<dbReference type="PANTHER" id="PTHR43174:SF2">
    <property type="entry name" value="UDP-N-ACETYLGLUCOSAMINE 2-EPIMERASE"/>
    <property type="match status" value="1"/>
</dbReference>
<dbReference type="EC" id="5.1.3.14" evidence="3"/>
<dbReference type="NCBIfam" id="TIGR00236">
    <property type="entry name" value="wecB"/>
    <property type="match status" value="1"/>
</dbReference>
<keyword evidence="7" id="KW-1185">Reference proteome</keyword>
<dbReference type="CDD" id="cd03786">
    <property type="entry name" value="GTB_UDP-GlcNAc_2-Epimerase"/>
    <property type="match status" value="1"/>
</dbReference>
<dbReference type="InterPro" id="IPR029767">
    <property type="entry name" value="WecB-like"/>
</dbReference>
<organism evidence="6 7">
    <name type="scientific">Chryseobacterium shandongense</name>
    <dbReference type="NCBI Taxonomy" id="1493872"/>
    <lineage>
        <taxon>Bacteria</taxon>
        <taxon>Pseudomonadati</taxon>
        <taxon>Bacteroidota</taxon>
        <taxon>Flavobacteriia</taxon>
        <taxon>Flavobacteriales</taxon>
        <taxon>Weeksellaceae</taxon>
        <taxon>Chryseobacterium group</taxon>
        <taxon>Chryseobacterium</taxon>
    </lineage>
</organism>
<accession>A0ABN5RUZ9</accession>
<sequence>MIKNLIVFGTRPEAIKMAPLVKEFKKNNVDFETRVCVTAQHREMLDQVLDFFEIVPDYDLDLMKPNQNLYTLTANIIVELKSVLEDFKPDYVYVHGDTTTTMAASIASFYSGAKVCHVEAGLRTHDKRSPFPEEINRQVTGRIADYHFAPTEKSKNNLLQENVSEESILVTGNTVIDALLESSSKVSSIDNDEIKYLNDIVDADKKLILVTGHRRENHGQGFINICEALKEIASKNSDVQIIYPVHLNPNVTKPVYDILSGVNNIMLIEPLAYPAFVWLMNKAYIIITDSGGVQEEAPSLGKPVLVMRDTTERPEAVEAGTVILVGTDTDKIISECFNLLDNKHMYQKMSELHNPYGDGKACERIVNFVKNINLNR</sequence>
<evidence type="ECO:0000256" key="4">
    <source>
        <dbReference type="RuleBase" id="RU003513"/>
    </source>
</evidence>
<protein>
    <recommendedName>
        <fullName evidence="3">UDP-N-acetylglucosamine 2-epimerase (non-hydrolyzing)</fullName>
        <ecNumber evidence="3">5.1.3.14</ecNumber>
    </recommendedName>
</protein>
<reference evidence="6 7" key="1">
    <citation type="submission" date="2018-11" db="EMBL/GenBank/DDBJ databases">
        <title>Proposal to divide the Flavobacteriaceae and reorganize its genera based on Amino Acid Identity values calculated from whole genome sequences.</title>
        <authorList>
            <person name="Nicholson A.C."/>
            <person name="Gulvik C.A."/>
            <person name="Whitney A.M."/>
            <person name="Humrighouse B.W."/>
            <person name="Bell M."/>
            <person name="Holmes B."/>
            <person name="Steigerwalt A.G."/>
            <person name="Villarma A."/>
            <person name="Sheth M."/>
            <person name="Batra D."/>
            <person name="Pryor J."/>
            <person name="Bernardet J.-F."/>
            <person name="Hugo C."/>
            <person name="Kampfer P."/>
            <person name="Newman J."/>
            <person name="McQuiston J.R."/>
        </authorList>
    </citation>
    <scope>NUCLEOTIDE SEQUENCE [LARGE SCALE GENOMIC DNA]</scope>
    <source>
        <strain evidence="6 7">H5143</strain>
    </source>
</reference>
<dbReference type="PANTHER" id="PTHR43174">
    <property type="entry name" value="UDP-N-ACETYLGLUCOSAMINE 2-EPIMERASE"/>
    <property type="match status" value="1"/>
</dbReference>
<dbReference type="InterPro" id="IPR003331">
    <property type="entry name" value="UDP_GlcNAc_Epimerase_2_dom"/>
</dbReference>
<evidence type="ECO:0000259" key="5">
    <source>
        <dbReference type="Pfam" id="PF02350"/>
    </source>
</evidence>
<dbReference type="GO" id="GO:0008761">
    <property type="term" value="F:UDP-N-acetylglucosamine 2-epimerase activity"/>
    <property type="evidence" value="ECO:0007669"/>
    <property type="project" value="UniProtKB-EC"/>
</dbReference>
<feature type="domain" description="UDP-N-acetylglucosamine 2-epimerase" evidence="5">
    <location>
        <begin position="26"/>
        <end position="369"/>
    </location>
</feature>
<dbReference type="SUPFAM" id="SSF53756">
    <property type="entry name" value="UDP-Glycosyltransferase/glycogen phosphorylase"/>
    <property type="match status" value="1"/>
</dbReference>
<evidence type="ECO:0000256" key="1">
    <source>
        <dbReference type="ARBA" id="ARBA00023235"/>
    </source>
</evidence>
<evidence type="ECO:0000313" key="7">
    <source>
        <dbReference type="Proteomes" id="UP000281741"/>
    </source>
</evidence>
<dbReference type="EMBL" id="CP033912">
    <property type="protein sequence ID" value="AZA94440.1"/>
    <property type="molecule type" value="Genomic_DNA"/>
</dbReference>
<keyword evidence="1 4" id="KW-0413">Isomerase</keyword>
<evidence type="ECO:0000256" key="3">
    <source>
        <dbReference type="ARBA" id="ARBA00038858"/>
    </source>
</evidence>
<comment type="similarity">
    <text evidence="2 4">Belongs to the UDP-N-acetylglucosamine 2-epimerase family.</text>
</comment>
<proteinExistence type="inferred from homology"/>